<sequence length="155" mass="17386">MTHHIQEGIKKMLLPIKKRQIVTQDHDQDAIDEMQEGHYQNPSLSCGLIRILSIAGNHQSLVLHFHFHFHLLIGQPEEKKGHTQSAENDDLPSKKKKYASLNQLSNVKSGPDPRHSSRQDKNEADQSSSTGPQGIVSLKSTGYMSLPIHITALRL</sequence>
<evidence type="ECO:0000313" key="2">
    <source>
        <dbReference type="Proteomes" id="UP001060215"/>
    </source>
</evidence>
<evidence type="ECO:0000313" key="1">
    <source>
        <dbReference type="EMBL" id="KAI7983357.1"/>
    </source>
</evidence>
<protein>
    <submittedName>
        <fullName evidence="1">Uncharacterized protein</fullName>
    </submittedName>
</protein>
<keyword evidence="2" id="KW-1185">Reference proteome</keyword>
<organism evidence="1 2">
    <name type="scientific">Camellia lanceoleosa</name>
    <dbReference type="NCBI Taxonomy" id="1840588"/>
    <lineage>
        <taxon>Eukaryota</taxon>
        <taxon>Viridiplantae</taxon>
        <taxon>Streptophyta</taxon>
        <taxon>Embryophyta</taxon>
        <taxon>Tracheophyta</taxon>
        <taxon>Spermatophyta</taxon>
        <taxon>Magnoliopsida</taxon>
        <taxon>eudicotyledons</taxon>
        <taxon>Gunneridae</taxon>
        <taxon>Pentapetalae</taxon>
        <taxon>asterids</taxon>
        <taxon>Ericales</taxon>
        <taxon>Theaceae</taxon>
        <taxon>Camellia</taxon>
    </lineage>
</organism>
<proteinExistence type="predicted"/>
<reference evidence="1 2" key="1">
    <citation type="journal article" date="2022" name="Plant J.">
        <title>Chromosome-level genome of Camellia lanceoleosa provides a valuable resource for understanding genome evolution and self-incompatibility.</title>
        <authorList>
            <person name="Gong W."/>
            <person name="Xiao S."/>
            <person name="Wang L."/>
            <person name="Liao Z."/>
            <person name="Chang Y."/>
            <person name="Mo W."/>
            <person name="Hu G."/>
            <person name="Li W."/>
            <person name="Zhao G."/>
            <person name="Zhu H."/>
            <person name="Hu X."/>
            <person name="Ji K."/>
            <person name="Xiang X."/>
            <person name="Song Q."/>
            <person name="Yuan D."/>
            <person name="Jin S."/>
            <person name="Zhang L."/>
        </authorList>
    </citation>
    <scope>NUCLEOTIDE SEQUENCE [LARGE SCALE GENOMIC DNA]</scope>
    <source>
        <strain evidence="1">SQ_2022a</strain>
    </source>
</reference>
<dbReference type="Proteomes" id="UP001060215">
    <property type="component" value="Chromosome 11"/>
</dbReference>
<dbReference type="EMBL" id="CM045768">
    <property type="protein sequence ID" value="KAI7983357.1"/>
    <property type="molecule type" value="Genomic_DNA"/>
</dbReference>
<accession>A0ACC0F5L1</accession>
<gene>
    <name evidence="1" type="ORF">LOK49_LG15G00860</name>
</gene>
<name>A0ACC0F5L1_9ERIC</name>
<comment type="caution">
    <text evidence="1">The sequence shown here is derived from an EMBL/GenBank/DDBJ whole genome shotgun (WGS) entry which is preliminary data.</text>
</comment>